<dbReference type="InterPro" id="IPR052016">
    <property type="entry name" value="Bact_Sigma-Reg"/>
</dbReference>
<dbReference type="RefSeq" id="WP_270024882.1">
    <property type="nucleotide sequence ID" value="NZ_JAPDDP010000014.1"/>
</dbReference>
<keyword evidence="2 3" id="KW-0238">DNA-binding</keyword>
<dbReference type="GO" id="GO:0016791">
    <property type="term" value="F:phosphatase activity"/>
    <property type="evidence" value="ECO:0007669"/>
    <property type="project" value="TreeGrafter"/>
</dbReference>
<dbReference type="GO" id="GO:0003677">
    <property type="term" value="F:DNA binding"/>
    <property type="evidence" value="ECO:0007669"/>
    <property type="project" value="UniProtKB-UniRule"/>
</dbReference>
<dbReference type="SUPFAM" id="SSF81606">
    <property type="entry name" value="PP2C-like"/>
    <property type="match status" value="1"/>
</dbReference>
<dbReference type="InterPro" id="IPR001932">
    <property type="entry name" value="PPM-type_phosphatase-like_dom"/>
</dbReference>
<proteinExistence type="predicted"/>
<keyword evidence="6" id="KW-1185">Reference proteome</keyword>
<dbReference type="SUPFAM" id="SSF46689">
    <property type="entry name" value="Homeodomain-like"/>
    <property type="match status" value="1"/>
</dbReference>
<evidence type="ECO:0000259" key="4">
    <source>
        <dbReference type="PROSITE" id="PS50977"/>
    </source>
</evidence>
<accession>A0A9X3NF82</accession>
<dbReference type="Pfam" id="PF00440">
    <property type="entry name" value="TetR_N"/>
    <property type="match status" value="1"/>
</dbReference>
<dbReference type="PROSITE" id="PS50977">
    <property type="entry name" value="HTH_TETR_2"/>
    <property type="match status" value="1"/>
</dbReference>
<dbReference type="PANTHER" id="PTHR43156:SF2">
    <property type="entry name" value="STAGE II SPORULATION PROTEIN E"/>
    <property type="match status" value="1"/>
</dbReference>
<protein>
    <submittedName>
        <fullName evidence="5">SpoIIE family protein phosphatase</fullName>
    </submittedName>
</protein>
<evidence type="ECO:0000256" key="1">
    <source>
        <dbReference type="ARBA" id="ARBA00022801"/>
    </source>
</evidence>
<dbReference type="AlphaFoldDB" id="A0A9X3NF82"/>
<evidence type="ECO:0000256" key="2">
    <source>
        <dbReference type="ARBA" id="ARBA00023125"/>
    </source>
</evidence>
<evidence type="ECO:0000256" key="3">
    <source>
        <dbReference type="PROSITE-ProRule" id="PRU00335"/>
    </source>
</evidence>
<dbReference type="EMBL" id="JAPDDP010000014">
    <property type="protein sequence ID" value="MDA0180567.1"/>
    <property type="molecule type" value="Genomic_DNA"/>
</dbReference>
<feature type="DNA-binding region" description="H-T-H motif" evidence="3">
    <location>
        <begin position="38"/>
        <end position="57"/>
    </location>
</feature>
<dbReference type="Pfam" id="PF07228">
    <property type="entry name" value="SpoIIE"/>
    <property type="match status" value="1"/>
</dbReference>
<gene>
    <name evidence="5" type="ORF">OJ997_09710</name>
</gene>
<sequence length="477" mass="50461">MATNPEGRKRRQRSDRALNRTKLVEAARDLLARDPDAEMADIASAAGVARSTAYRHFATREEIVDAVRTQVRDDAESNDEEHLRPAGELAHLAPTPLSITEVLNKVPPFQVGEQIVAEAQRLEGVTSAAVYLVDLEGTTMQRMAGPGTFPSQIAVPIAVGPEIPREGVAPLRAAIDELLPGAVVAPMYLRGRAIGTLMAIGATDDALRDLAAEAAAAISLAATYTDHIDAVRRLRPTSPAAEIQQHLLPPRILRIGGALIAGNILPGYDIGGDWFDYAENPDCAWIGIADTEGRGPTAAGLGTVTLGAFRAARQRSTDPADAVAVMHAVLTEVARDDVHATATVACWNGPASTLRWLTCGEHAPILITEHGELEVLGEGVLPALGDPKMPDRPVAQHRRIRIGQRLILLSDGVLNRPTRDGGTLGLQGIREAASKAPPESAAGTLRAIEDAVRESVDDPLADDATVVVLVPGRTAAD</sequence>
<keyword evidence="1" id="KW-0378">Hydrolase</keyword>
<dbReference type="Gene3D" id="3.60.40.10">
    <property type="entry name" value="PPM-type phosphatase domain"/>
    <property type="match status" value="1"/>
</dbReference>
<feature type="domain" description="HTH tetR-type" evidence="4">
    <location>
        <begin position="17"/>
        <end position="75"/>
    </location>
</feature>
<organism evidence="5 6">
    <name type="scientific">Solirubrobacter phytolaccae</name>
    <dbReference type="NCBI Taxonomy" id="1404360"/>
    <lineage>
        <taxon>Bacteria</taxon>
        <taxon>Bacillati</taxon>
        <taxon>Actinomycetota</taxon>
        <taxon>Thermoleophilia</taxon>
        <taxon>Solirubrobacterales</taxon>
        <taxon>Solirubrobacteraceae</taxon>
        <taxon>Solirubrobacter</taxon>
    </lineage>
</organism>
<name>A0A9X3NF82_9ACTN</name>
<evidence type="ECO:0000313" key="5">
    <source>
        <dbReference type="EMBL" id="MDA0180567.1"/>
    </source>
</evidence>
<evidence type="ECO:0000313" key="6">
    <source>
        <dbReference type="Proteomes" id="UP001147653"/>
    </source>
</evidence>
<dbReference type="SMART" id="SM00331">
    <property type="entry name" value="PP2C_SIG"/>
    <property type="match status" value="1"/>
</dbReference>
<comment type="caution">
    <text evidence="5">The sequence shown here is derived from an EMBL/GenBank/DDBJ whole genome shotgun (WGS) entry which is preliminary data.</text>
</comment>
<dbReference type="InterPro" id="IPR001647">
    <property type="entry name" value="HTH_TetR"/>
</dbReference>
<dbReference type="PANTHER" id="PTHR43156">
    <property type="entry name" value="STAGE II SPORULATION PROTEIN E-RELATED"/>
    <property type="match status" value="1"/>
</dbReference>
<dbReference type="Proteomes" id="UP001147653">
    <property type="component" value="Unassembled WGS sequence"/>
</dbReference>
<dbReference type="Gene3D" id="1.10.357.10">
    <property type="entry name" value="Tetracycline Repressor, domain 2"/>
    <property type="match status" value="1"/>
</dbReference>
<reference evidence="5" key="1">
    <citation type="submission" date="2022-10" db="EMBL/GenBank/DDBJ databases">
        <title>The WGS of Solirubrobacter phytolaccae KCTC 29190.</title>
        <authorList>
            <person name="Jiang Z."/>
        </authorList>
    </citation>
    <scope>NUCLEOTIDE SEQUENCE</scope>
    <source>
        <strain evidence="5">KCTC 29190</strain>
    </source>
</reference>
<dbReference type="InterPro" id="IPR036457">
    <property type="entry name" value="PPM-type-like_dom_sf"/>
</dbReference>
<dbReference type="InterPro" id="IPR009057">
    <property type="entry name" value="Homeodomain-like_sf"/>
</dbReference>